<dbReference type="PANTHER" id="PTHR30461">
    <property type="entry name" value="DNA-INVERTASE FROM LAMBDOID PROPHAGE"/>
    <property type="match status" value="1"/>
</dbReference>
<dbReference type="EMBL" id="JXSX01000001">
    <property type="protein sequence ID" value="KIR64745.1"/>
    <property type="molecule type" value="Genomic_DNA"/>
</dbReference>
<dbReference type="Gene3D" id="3.40.50.1390">
    <property type="entry name" value="Resolvase, N-terminal catalytic domain"/>
    <property type="match status" value="1"/>
</dbReference>
<accession>A0A0D0X5H0</accession>
<dbReference type="PROSITE" id="PS51736">
    <property type="entry name" value="RECOMBINASES_3"/>
    <property type="match status" value="1"/>
</dbReference>
<feature type="domain" description="Recombinase" evidence="3">
    <location>
        <begin position="163"/>
        <end position="265"/>
    </location>
</feature>
<evidence type="ECO:0000259" key="3">
    <source>
        <dbReference type="PROSITE" id="PS51737"/>
    </source>
</evidence>
<dbReference type="PANTHER" id="PTHR30461:SF23">
    <property type="entry name" value="DNA RECOMBINASE-RELATED"/>
    <property type="match status" value="1"/>
</dbReference>
<dbReference type="Pfam" id="PF00239">
    <property type="entry name" value="Resolvase"/>
    <property type="match status" value="1"/>
</dbReference>
<name>A0A0D0X5H0_9ACTN</name>
<dbReference type="InterPro" id="IPR011109">
    <property type="entry name" value="DNA_bind_recombinase_dom"/>
</dbReference>
<dbReference type="PATRIC" id="fig|47853.6.peg.805"/>
<dbReference type="GO" id="GO:0003677">
    <property type="term" value="F:DNA binding"/>
    <property type="evidence" value="ECO:0007669"/>
    <property type="project" value="InterPro"/>
</dbReference>
<evidence type="ECO:0000259" key="2">
    <source>
        <dbReference type="PROSITE" id="PS51736"/>
    </source>
</evidence>
<dbReference type="InterPro" id="IPR050639">
    <property type="entry name" value="SSR_resolvase"/>
</dbReference>
<reference evidence="4 5" key="1">
    <citation type="submission" date="2015-01" db="EMBL/GenBank/DDBJ databases">
        <title>Sequencing and annotation of Micromonospora carbonacea strain JXNU-1 genome.</title>
        <authorList>
            <person name="Long Z."/>
            <person name="Huang Y."/>
            <person name="Jiang Y."/>
        </authorList>
    </citation>
    <scope>NUCLEOTIDE SEQUENCE [LARGE SCALE GENOMIC DNA]</scope>
    <source>
        <strain evidence="4 5">JXNU-1</strain>
    </source>
</reference>
<dbReference type="RefSeq" id="WP_043961482.1">
    <property type="nucleotide sequence ID" value="NZ_JXSX01000001.1"/>
</dbReference>
<dbReference type="InterPro" id="IPR038109">
    <property type="entry name" value="DNA_bind_recomb_sf"/>
</dbReference>
<dbReference type="AlphaFoldDB" id="A0A0D0X5H0"/>
<dbReference type="Pfam" id="PF07508">
    <property type="entry name" value="Recombinase"/>
    <property type="match status" value="1"/>
</dbReference>
<proteinExistence type="predicted"/>
<comment type="caution">
    <text evidence="4">The sequence shown here is derived from an EMBL/GenBank/DDBJ whole genome shotgun (WGS) entry which is preliminary data.</text>
</comment>
<dbReference type="InterPro" id="IPR036162">
    <property type="entry name" value="Resolvase-like_N_sf"/>
</dbReference>
<dbReference type="InterPro" id="IPR025827">
    <property type="entry name" value="Zn_ribbon_recom_dom"/>
</dbReference>
<evidence type="ECO:0008006" key="6">
    <source>
        <dbReference type="Google" id="ProtNLM"/>
    </source>
</evidence>
<dbReference type="Pfam" id="PF13408">
    <property type="entry name" value="Zn_ribbon_recom"/>
    <property type="match status" value="1"/>
</dbReference>
<dbReference type="PROSITE" id="PS51737">
    <property type="entry name" value="RECOMBINASE_DNA_BIND"/>
    <property type="match status" value="1"/>
</dbReference>
<dbReference type="OrthoDB" id="4500247at2"/>
<evidence type="ECO:0000313" key="5">
    <source>
        <dbReference type="Proteomes" id="UP000032254"/>
    </source>
</evidence>
<dbReference type="SUPFAM" id="SSF53041">
    <property type="entry name" value="Resolvase-like"/>
    <property type="match status" value="1"/>
</dbReference>
<feature type="region of interest" description="Disordered" evidence="1">
    <location>
        <begin position="121"/>
        <end position="147"/>
    </location>
</feature>
<dbReference type="GeneID" id="301303286"/>
<dbReference type="Gene3D" id="3.90.1750.20">
    <property type="entry name" value="Putative Large Serine Recombinase, Chain B, Domain 2"/>
    <property type="match status" value="1"/>
</dbReference>
<dbReference type="GO" id="GO:0000150">
    <property type="term" value="F:DNA strand exchange activity"/>
    <property type="evidence" value="ECO:0007669"/>
    <property type="project" value="InterPro"/>
</dbReference>
<dbReference type="SMART" id="SM00857">
    <property type="entry name" value="Resolvase"/>
    <property type="match status" value="1"/>
</dbReference>
<evidence type="ECO:0000256" key="1">
    <source>
        <dbReference type="SAM" id="MobiDB-lite"/>
    </source>
</evidence>
<feature type="compositionally biased region" description="Basic and acidic residues" evidence="1">
    <location>
        <begin position="125"/>
        <end position="147"/>
    </location>
</feature>
<keyword evidence="5" id="KW-1185">Reference proteome</keyword>
<feature type="domain" description="Resolvase/invertase-type recombinase catalytic" evidence="2">
    <location>
        <begin position="5"/>
        <end position="155"/>
    </location>
</feature>
<protein>
    <recommendedName>
        <fullName evidence="6">Site-specific DNA recombinase</fullName>
    </recommendedName>
</protein>
<dbReference type="InterPro" id="IPR006119">
    <property type="entry name" value="Resolv_N"/>
</dbReference>
<organism evidence="4 5">
    <name type="scientific">Micromonospora haikouensis</name>
    <dbReference type="NCBI Taxonomy" id="686309"/>
    <lineage>
        <taxon>Bacteria</taxon>
        <taxon>Bacillati</taxon>
        <taxon>Actinomycetota</taxon>
        <taxon>Actinomycetes</taxon>
        <taxon>Micromonosporales</taxon>
        <taxon>Micromonosporaceae</taxon>
        <taxon>Micromonospora</taxon>
    </lineage>
</organism>
<sequence length="496" mass="57055">MTVRNAAIYCRISHDREGRALGVAKQEEDCRALAERLGWEVGHVFVDNDLSASVHGKKPRPGFEDMIRRVEAGEFNAVLAWSTSRLTRRPMEHERLIPLFWERKIPISTVKAGDIDYTTARGRSRARDDARRDAEEAEETSERVERDVQRRAEAGEFHGGHLPFGIDADREIIRGKVKYVRFRHHTTDAPRVRDAARRLLAGETVYGIAKDFGMQPRTLKRAITNPAIAGLREYNGQFYPTPWEPIVDREDWERVCEILSDPSRRTSETNQRKYMLSGLVYCHCGNRMTSTSAKRTEGPTYECSPTKTGGGCGRARIVMRPLEEYIAEQVFTRLDSPDLREAMARESGGVDDKERELRKAVMDDEQRLVELANERDDNLIGEAEYRRRRARLTDRLEANRMTLERTTRKRARTNPPPGAELRAVWADKGSVWKRTILASIIERIDIGPHPVNPDTGRLFTSAPPRRKGEDHEAWRKRFDLHRARVFASRVYVTWLV</sequence>
<dbReference type="Proteomes" id="UP000032254">
    <property type="component" value="Unassembled WGS sequence"/>
</dbReference>
<evidence type="ECO:0000313" key="4">
    <source>
        <dbReference type="EMBL" id="KIR64745.1"/>
    </source>
</evidence>
<dbReference type="CDD" id="cd00338">
    <property type="entry name" value="Ser_Recombinase"/>
    <property type="match status" value="1"/>
</dbReference>
<gene>
    <name evidence="4" type="ORF">TK50_03760</name>
</gene>